<keyword evidence="1" id="KW-1133">Transmembrane helix</keyword>
<evidence type="ECO:0000259" key="2">
    <source>
        <dbReference type="PROSITE" id="PS51186"/>
    </source>
</evidence>
<organism evidence="3 4">
    <name type="scientific">Yasminevirus sp. GU-2018</name>
    <dbReference type="NCBI Taxonomy" id="2420051"/>
    <lineage>
        <taxon>Viruses</taxon>
        <taxon>Varidnaviria</taxon>
        <taxon>Bamfordvirae</taxon>
        <taxon>Nucleocytoviricota</taxon>
        <taxon>Megaviricetes</taxon>
        <taxon>Imitervirales</taxon>
        <taxon>Mimiviridae</taxon>
        <taxon>Klosneuvirinae</taxon>
        <taxon>Yasminevirus</taxon>
        <taxon>Yasminevirus saudimassiliense</taxon>
    </lineage>
</organism>
<dbReference type="SUPFAM" id="SSF55729">
    <property type="entry name" value="Acyl-CoA N-acyltransferases (Nat)"/>
    <property type="match status" value="1"/>
</dbReference>
<keyword evidence="4" id="KW-1185">Reference proteome</keyword>
<proteinExistence type="predicted"/>
<dbReference type="GO" id="GO:0016747">
    <property type="term" value="F:acyltransferase activity, transferring groups other than amino-acyl groups"/>
    <property type="evidence" value="ECO:0007669"/>
    <property type="project" value="InterPro"/>
</dbReference>
<dbReference type="InterPro" id="IPR000182">
    <property type="entry name" value="GNAT_dom"/>
</dbReference>
<feature type="transmembrane region" description="Helical" evidence="1">
    <location>
        <begin position="77"/>
        <end position="94"/>
    </location>
</feature>
<evidence type="ECO:0000313" key="3">
    <source>
        <dbReference type="EMBL" id="VBB18310.1"/>
    </source>
</evidence>
<reference evidence="3 4" key="1">
    <citation type="submission" date="2018-10" db="EMBL/GenBank/DDBJ databases">
        <authorList>
            <consortium name="IHU Genomes"/>
        </authorList>
    </citation>
    <scope>NUCLEOTIDE SEQUENCE [LARGE SCALE GENOMIC DNA]</scope>
    <source>
        <strain evidence="3 4">A1</strain>
    </source>
</reference>
<sequence length="181" mass="21166">MSGSFVNKSTTDREKIRGFSNTRNTVHVLVYTGEDLAHRDMRKFIEVVYRNFEELNTSPELNHTRYEISRVVTSRKSFVLIATINGLIVGYILAEATTVENLRQLMHIYYLYTSPTYRGHGIATYLMNVLQKYSQKLNIPAISLTFDTYNKQLEKFYLANGFVYDSNLRSYQRNDMLVKYI</sequence>
<keyword evidence="3" id="KW-0808">Transferase</keyword>
<accession>A0A5K0U919</accession>
<dbReference type="Pfam" id="PF00583">
    <property type="entry name" value="Acetyltransf_1"/>
    <property type="match status" value="1"/>
</dbReference>
<feature type="domain" description="N-acetyltransferase" evidence="2">
    <location>
        <begin position="31"/>
        <end position="181"/>
    </location>
</feature>
<dbReference type="Gene3D" id="3.40.630.30">
    <property type="match status" value="1"/>
</dbReference>
<keyword evidence="3" id="KW-0012">Acyltransferase</keyword>
<gene>
    <name evidence="3" type="ORF">YASMINEVIRUS_773</name>
</gene>
<dbReference type="Proteomes" id="UP000594342">
    <property type="component" value="Unassembled WGS sequence"/>
</dbReference>
<keyword evidence="1" id="KW-0472">Membrane</keyword>
<evidence type="ECO:0000256" key="1">
    <source>
        <dbReference type="SAM" id="Phobius"/>
    </source>
</evidence>
<dbReference type="PROSITE" id="PS51186">
    <property type="entry name" value="GNAT"/>
    <property type="match status" value="1"/>
</dbReference>
<keyword evidence="1" id="KW-0812">Transmembrane</keyword>
<name>A0A5K0U919_9VIRU</name>
<dbReference type="InterPro" id="IPR016181">
    <property type="entry name" value="Acyl_CoA_acyltransferase"/>
</dbReference>
<protein>
    <submittedName>
        <fullName evidence="3">N-acyltransferase</fullName>
    </submittedName>
</protein>
<dbReference type="EMBL" id="UPSH01000001">
    <property type="protein sequence ID" value="VBB18310.1"/>
    <property type="molecule type" value="Genomic_DNA"/>
</dbReference>
<evidence type="ECO:0000313" key="4">
    <source>
        <dbReference type="Proteomes" id="UP000594342"/>
    </source>
</evidence>
<dbReference type="CDD" id="cd04301">
    <property type="entry name" value="NAT_SF"/>
    <property type="match status" value="1"/>
</dbReference>
<comment type="caution">
    <text evidence="3">The sequence shown here is derived from an EMBL/GenBank/DDBJ whole genome shotgun (WGS) entry which is preliminary data.</text>
</comment>